<accession>A0AAV2SI97</accession>
<organism evidence="1 2">
    <name type="scientific">Meganyctiphanes norvegica</name>
    <name type="common">Northern krill</name>
    <name type="synonym">Thysanopoda norvegica</name>
    <dbReference type="NCBI Taxonomy" id="48144"/>
    <lineage>
        <taxon>Eukaryota</taxon>
        <taxon>Metazoa</taxon>
        <taxon>Ecdysozoa</taxon>
        <taxon>Arthropoda</taxon>
        <taxon>Crustacea</taxon>
        <taxon>Multicrustacea</taxon>
        <taxon>Malacostraca</taxon>
        <taxon>Eumalacostraca</taxon>
        <taxon>Eucarida</taxon>
        <taxon>Euphausiacea</taxon>
        <taxon>Euphausiidae</taxon>
        <taxon>Meganyctiphanes</taxon>
    </lineage>
</organism>
<evidence type="ECO:0000313" key="2">
    <source>
        <dbReference type="Proteomes" id="UP001497623"/>
    </source>
</evidence>
<feature type="non-terminal residue" evidence="1">
    <location>
        <position position="1"/>
    </location>
</feature>
<keyword evidence="2" id="KW-1185">Reference proteome</keyword>
<dbReference type="AlphaFoldDB" id="A0AAV2SI97"/>
<dbReference type="EMBL" id="CAXKWB010068683">
    <property type="protein sequence ID" value="CAL4192274.1"/>
    <property type="molecule type" value="Genomic_DNA"/>
</dbReference>
<evidence type="ECO:0000313" key="1">
    <source>
        <dbReference type="EMBL" id="CAL4192274.1"/>
    </source>
</evidence>
<proteinExistence type="predicted"/>
<protein>
    <recommendedName>
        <fullName evidence="3">Tetratricopeptide repeat protein 37</fullName>
    </recommendedName>
</protein>
<dbReference type="SUPFAM" id="SSF48452">
    <property type="entry name" value="TPR-like"/>
    <property type="match status" value="1"/>
</dbReference>
<name>A0AAV2SI97_MEGNR</name>
<gene>
    <name evidence="1" type="ORF">MNOR_LOCUS36720</name>
</gene>
<sequence>QNEAKRMLESALSLAPEHSTALSSYAALLEDHEWKYSNHQKLAYLQSTHNDKLDYHTALDICQRSWNLKNNQDGALAIARVCAVIGNLAKAEDILTDILQQSPQLITAKLNLQYGFLKETTVAVKTYL</sequence>
<evidence type="ECO:0008006" key="3">
    <source>
        <dbReference type="Google" id="ProtNLM"/>
    </source>
</evidence>
<comment type="caution">
    <text evidence="1">The sequence shown here is derived from an EMBL/GenBank/DDBJ whole genome shotgun (WGS) entry which is preliminary data.</text>
</comment>
<dbReference type="Proteomes" id="UP001497623">
    <property type="component" value="Unassembled WGS sequence"/>
</dbReference>
<reference evidence="1 2" key="1">
    <citation type="submission" date="2024-05" db="EMBL/GenBank/DDBJ databases">
        <authorList>
            <person name="Wallberg A."/>
        </authorList>
    </citation>
    <scope>NUCLEOTIDE SEQUENCE [LARGE SCALE GENOMIC DNA]</scope>
</reference>
<dbReference type="Gene3D" id="1.25.40.10">
    <property type="entry name" value="Tetratricopeptide repeat domain"/>
    <property type="match status" value="1"/>
</dbReference>
<dbReference type="InterPro" id="IPR011990">
    <property type="entry name" value="TPR-like_helical_dom_sf"/>
</dbReference>